<accession>A0A6J1MN70</accession>
<feature type="chain" id="PRO_5026938727" evidence="2">
    <location>
        <begin position="23"/>
        <end position="702"/>
    </location>
</feature>
<gene>
    <name evidence="5" type="primary">LOC111604583</name>
</gene>
<dbReference type="Pfam" id="PF07686">
    <property type="entry name" value="V-set"/>
    <property type="match status" value="1"/>
</dbReference>
<dbReference type="InterPro" id="IPR007110">
    <property type="entry name" value="Ig-like_dom"/>
</dbReference>
<sequence length="702" mass="74799">MRSQHPTPILASLCLGLVLVVSLQPQLLHCATAGGLEAAILRSDRINDGTFHRSQSKRAATLAKSLPFITATTQIAGANDEQTGTTDMQTNAGPSIAVAATATVETAFPKHSSINNINNNADRQRPERRQDAAVVLQANLIMSNRNVEQQDPYEHNYKITQHNALFPDSNSSTAAIEVAAMATAATEQSTATATATPTMTTAATTTTTTRRPAPKTTLKPPPTIDDYQTIISQAGTHAYLPCNVKQLVKKPISWLRMRDGHILTVDQTTFIADQRFQSVFSPNPERWSLQIKYVQLKDEGTYECQVSTEPKASAIVHLRIVEPKTELIGEATRHVKAGSQVKLRCIISQALEPPLFINWFYNQKQIYLHNRRGWRTEIERIDLPTEAPTTPTAATSTSTSTATATAAAAESLNDIAAITRSYILDAIPVSDAAASAGYGYVLPTTATTTPITTTMSTTAAAAAVAVAAAATTTAGVATDEGVAAVDMLTTAAAAADKQPTMTTAAAATTTTPTTTTITEPSTTPTTTTTMLPSSSFIKQITTASLIIPAVVKLDSGNYTCSPSNSAPRTIVLHVLNGEYSASAIKSGSISWNALIGCPGYLPWRNISTILTLLWIIKFVFGNNRGRNKVNKRTAAATLQEPQLPARIKNRTTSGASVSRRHCAQTLTQTTTRRQGFYGGDCGGSRGHVSSSISGTKVAEDKT</sequence>
<dbReference type="InterPro" id="IPR013783">
    <property type="entry name" value="Ig-like_fold"/>
</dbReference>
<feature type="signal peptide" evidence="2">
    <location>
        <begin position="1"/>
        <end position="22"/>
    </location>
</feature>
<evidence type="ECO:0000256" key="2">
    <source>
        <dbReference type="SAM" id="SignalP"/>
    </source>
</evidence>
<dbReference type="SMART" id="SM00409">
    <property type="entry name" value="IG"/>
    <property type="match status" value="2"/>
</dbReference>
<feature type="region of interest" description="Disordered" evidence="1">
    <location>
        <begin position="189"/>
        <end position="223"/>
    </location>
</feature>
<keyword evidence="2" id="KW-0732">Signal</keyword>
<dbReference type="Proteomes" id="UP000504633">
    <property type="component" value="Unplaced"/>
</dbReference>
<dbReference type="InterPro" id="IPR037448">
    <property type="entry name" value="Zig-8"/>
</dbReference>
<dbReference type="SMART" id="SM00408">
    <property type="entry name" value="IGc2"/>
    <property type="match status" value="1"/>
</dbReference>
<reference evidence="5" key="1">
    <citation type="submission" date="2025-08" db="UniProtKB">
        <authorList>
            <consortium name="RefSeq"/>
        </authorList>
    </citation>
    <scope>IDENTIFICATION</scope>
    <source>
        <strain evidence="5">15085-1641.00</strain>
        <tissue evidence="5">Whole body</tissue>
    </source>
</reference>
<evidence type="ECO:0000313" key="4">
    <source>
        <dbReference type="Proteomes" id="UP000504633"/>
    </source>
</evidence>
<name>A0A6J1MN70_DROHY</name>
<dbReference type="KEGG" id="dhe:111604583"/>
<protein>
    <submittedName>
        <fullName evidence="5">Mucin-5AC</fullName>
    </submittedName>
</protein>
<keyword evidence="4" id="KW-1185">Reference proteome</keyword>
<feature type="domain" description="Ig-like" evidence="3">
    <location>
        <begin position="323"/>
        <end position="362"/>
    </location>
</feature>
<dbReference type="PANTHER" id="PTHR23279:SF21">
    <property type="entry name" value="DEFECTIVE PROBOSCIS EXTENSION RESPONSE 11, ISOFORM B-RELATED"/>
    <property type="match status" value="1"/>
</dbReference>
<feature type="region of interest" description="Disordered" evidence="1">
    <location>
        <begin position="503"/>
        <end position="525"/>
    </location>
</feature>
<dbReference type="InterPro" id="IPR036179">
    <property type="entry name" value="Ig-like_dom_sf"/>
</dbReference>
<dbReference type="PROSITE" id="PS50835">
    <property type="entry name" value="IG_LIKE"/>
    <property type="match status" value="2"/>
</dbReference>
<evidence type="ECO:0000313" key="5">
    <source>
        <dbReference type="RefSeq" id="XP_023178453.2"/>
    </source>
</evidence>
<dbReference type="PANTHER" id="PTHR23279">
    <property type="entry name" value="DEFECTIVE PROBOSCIS EXTENSION RESPONSE DPR -RELATED"/>
    <property type="match status" value="1"/>
</dbReference>
<dbReference type="Gene3D" id="2.60.40.10">
    <property type="entry name" value="Immunoglobulins"/>
    <property type="match status" value="1"/>
</dbReference>
<dbReference type="CTD" id="41473"/>
<dbReference type="InterPro" id="IPR013106">
    <property type="entry name" value="Ig_V-set"/>
</dbReference>
<dbReference type="AlphaFoldDB" id="A0A6J1MN70"/>
<dbReference type="InterPro" id="IPR003599">
    <property type="entry name" value="Ig_sub"/>
</dbReference>
<dbReference type="SMART" id="SM00406">
    <property type="entry name" value="IGv"/>
    <property type="match status" value="1"/>
</dbReference>
<dbReference type="OrthoDB" id="8049355at2759"/>
<dbReference type="InterPro" id="IPR003598">
    <property type="entry name" value="Ig_sub2"/>
</dbReference>
<dbReference type="GO" id="GO:0050808">
    <property type="term" value="P:synapse organization"/>
    <property type="evidence" value="ECO:0007669"/>
    <property type="project" value="TreeGrafter"/>
</dbReference>
<feature type="compositionally biased region" description="Low complexity" evidence="1">
    <location>
        <begin position="189"/>
        <end position="218"/>
    </location>
</feature>
<evidence type="ECO:0000256" key="1">
    <source>
        <dbReference type="SAM" id="MobiDB-lite"/>
    </source>
</evidence>
<dbReference type="SUPFAM" id="SSF48726">
    <property type="entry name" value="Immunoglobulin"/>
    <property type="match status" value="2"/>
</dbReference>
<dbReference type="GeneID" id="111604583"/>
<dbReference type="OMA" id="TQMTQAN"/>
<evidence type="ECO:0000259" key="3">
    <source>
        <dbReference type="PROSITE" id="PS50835"/>
    </source>
</evidence>
<proteinExistence type="predicted"/>
<organism evidence="4 5">
    <name type="scientific">Drosophila hydei</name>
    <name type="common">Fruit fly</name>
    <dbReference type="NCBI Taxonomy" id="7224"/>
    <lineage>
        <taxon>Eukaryota</taxon>
        <taxon>Metazoa</taxon>
        <taxon>Ecdysozoa</taxon>
        <taxon>Arthropoda</taxon>
        <taxon>Hexapoda</taxon>
        <taxon>Insecta</taxon>
        <taxon>Pterygota</taxon>
        <taxon>Neoptera</taxon>
        <taxon>Endopterygota</taxon>
        <taxon>Diptera</taxon>
        <taxon>Brachycera</taxon>
        <taxon>Muscomorpha</taxon>
        <taxon>Ephydroidea</taxon>
        <taxon>Drosophilidae</taxon>
        <taxon>Drosophila</taxon>
    </lineage>
</organism>
<dbReference type="FunFam" id="2.60.40.10:FF:001405">
    <property type="entry name" value="Uncharacterized protein, isoform A"/>
    <property type="match status" value="1"/>
</dbReference>
<dbReference type="GO" id="GO:0032589">
    <property type="term" value="C:neuron projection membrane"/>
    <property type="evidence" value="ECO:0007669"/>
    <property type="project" value="TreeGrafter"/>
</dbReference>
<feature type="domain" description="Ig-like" evidence="3">
    <location>
        <begin position="214"/>
        <end position="317"/>
    </location>
</feature>
<dbReference type="RefSeq" id="XP_023178453.2">
    <property type="nucleotide sequence ID" value="XM_023322685.2"/>
</dbReference>